<dbReference type="AlphaFoldDB" id="A0A0B7FZM8"/>
<keyword evidence="4" id="KW-1185">Reference proteome</keyword>
<dbReference type="STRING" id="1108050.A0A0B7FZM8"/>
<gene>
    <name evidence="3" type="ORF">RSOLAG1IB_04468</name>
</gene>
<keyword evidence="2" id="KW-1133">Transmembrane helix</keyword>
<feature type="coiled-coil region" evidence="1">
    <location>
        <begin position="245"/>
        <end position="282"/>
    </location>
</feature>
<evidence type="ECO:0000313" key="3">
    <source>
        <dbReference type="EMBL" id="CEL61718.1"/>
    </source>
</evidence>
<reference evidence="3 4" key="1">
    <citation type="submission" date="2014-11" db="EMBL/GenBank/DDBJ databases">
        <authorList>
            <person name="Wibberg Daniel"/>
        </authorList>
    </citation>
    <scope>NUCLEOTIDE SEQUENCE [LARGE SCALE GENOMIC DNA]</scope>
    <source>
        <strain evidence="3">Rhizoctonia solani AG1-IB 7/3/14</strain>
    </source>
</reference>
<organism evidence="3 4">
    <name type="scientific">Thanatephorus cucumeris (strain AG1-IB / isolate 7/3/14)</name>
    <name type="common">Lettuce bottom rot fungus</name>
    <name type="synonym">Rhizoctonia solani</name>
    <dbReference type="NCBI Taxonomy" id="1108050"/>
    <lineage>
        <taxon>Eukaryota</taxon>
        <taxon>Fungi</taxon>
        <taxon>Dikarya</taxon>
        <taxon>Basidiomycota</taxon>
        <taxon>Agaricomycotina</taxon>
        <taxon>Agaricomycetes</taxon>
        <taxon>Cantharellales</taxon>
        <taxon>Ceratobasidiaceae</taxon>
        <taxon>Rhizoctonia</taxon>
        <taxon>Rhizoctonia solani AG-1</taxon>
    </lineage>
</organism>
<keyword evidence="1" id="KW-0175">Coiled coil</keyword>
<evidence type="ECO:0000313" key="4">
    <source>
        <dbReference type="Proteomes" id="UP000059188"/>
    </source>
</evidence>
<proteinExistence type="predicted"/>
<dbReference type="Proteomes" id="UP000059188">
    <property type="component" value="Unassembled WGS sequence"/>
</dbReference>
<evidence type="ECO:0000256" key="1">
    <source>
        <dbReference type="SAM" id="Coils"/>
    </source>
</evidence>
<evidence type="ECO:0000256" key="2">
    <source>
        <dbReference type="SAM" id="Phobius"/>
    </source>
</evidence>
<dbReference type="EMBL" id="LN679105">
    <property type="protein sequence ID" value="CEL61718.1"/>
    <property type="molecule type" value="Genomic_DNA"/>
</dbReference>
<keyword evidence="2" id="KW-0812">Transmembrane</keyword>
<dbReference type="OrthoDB" id="4179406at2759"/>
<accession>A0A0B7FZM8</accession>
<protein>
    <submittedName>
        <fullName evidence="3">Uncharacterized protein</fullName>
    </submittedName>
</protein>
<sequence length="394" mass="44701">MYIERIVSTEPECDRDNEQNNALVPFAPLRNQYSDTNTSYPPIDAIGILIFGIMPPGVVMLSLWKSVKLILIVYVIMVKLPDIVSKSSFNTLCEHQVFSGYPPCSPFEFSSRGNPVINPDFAALADLQSSLERVTEHTAKSSKVAVDIKDSEMALRDLTSLVKLSPIASKDVLTEELIKVTHTAKHTSRSLQKFGTRVWGAVDRIVSLNKRTIVVLEGASNGKGDIVRHREELEDFWFKSMELLERVLRDLVHEAEDKIAHLERLDETLKTVEVMVTEEQNDIRGKEKAVEKQWSKDGEKLQNFDTSLGILQMVKDERKNALVHVEDTLSQLNRMSDHLGDLRERVAEPIIASSLNIPIEVHIDGMRYATERLVNGQNRMAEVEDEYRREKFSS</sequence>
<keyword evidence="2" id="KW-0472">Membrane</keyword>
<name>A0A0B7FZM8_THACB</name>
<feature type="transmembrane region" description="Helical" evidence="2">
    <location>
        <begin position="45"/>
        <end position="64"/>
    </location>
</feature>